<sequence length="387" mass="41909">MKLSLLLLSLALPLHAEVSFTKKTLTTEFLAEGAAVADFDGDGKMDISAGAFIWFGPDFQRKTHFTTPPPALDGSKEYSQFFIGGAADVDGDGKPDILNTGFPGKETYVFFNPGKDGGEWKRQVLLDVTDGESPMWIDVTGDGKPELVCHSRGSTGYLELPWGKRDTPGTFHAIAPANPNLYQRYTHGQGAGDLNGDGRPAILDKTGWYEQPTDRNQPWPFHATTFAQNGGAQMLVFDVNGDGANDVVSSANAHGYGLSWFENNKDGTFKEHVIIDKDPAKETNGVQFSQLHALTTADINGDGIPDLVTGKRRWAHGSNGDPDPNGAAVLYWFETKRDGKGGAECIAHEIDRDSGVGTQVTVTDMNSDKKPDIVVANKKGVFVFEQK</sequence>
<name>A0A975IYJ0_9BACT</name>
<dbReference type="Proteomes" id="UP000676169">
    <property type="component" value="Chromosome"/>
</dbReference>
<dbReference type="EMBL" id="CP073100">
    <property type="protein sequence ID" value="QUE50189.1"/>
    <property type="molecule type" value="Genomic_DNA"/>
</dbReference>
<dbReference type="RefSeq" id="WP_211630292.1">
    <property type="nucleotide sequence ID" value="NZ_CP073100.1"/>
</dbReference>
<evidence type="ECO:0000256" key="1">
    <source>
        <dbReference type="ARBA" id="ARBA00022729"/>
    </source>
</evidence>
<dbReference type="InterPro" id="IPR013517">
    <property type="entry name" value="FG-GAP"/>
</dbReference>
<dbReference type="InterPro" id="IPR028994">
    <property type="entry name" value="Integrin_alpha_N"/>
</dbReference>
<dbReference type="PANTHER" id="PTHR44103:SF1">
    <property type="entry name" value="PROPROTEIN CONVERTASE P"/>
    <property type="match status" value="1"/>
</dbReference>
<reference evidence="3" key="1">
    <citation type="submission" date="2021-04" db="EMBL/GenBank/DDBJ databases">
        <title>Luteolibacter sp. 32A isolated from the skin of an Anderson's salamander (Ambystoma andersonii).</title>
        <authorList>
            <person name="Spergser J."/>
            <person name="Busse H.-J."/>
        </authorList>
    </citation>
    <scope>NUCLEOTIDE SEQUENCE</scope>
    <source>
        <strain evidence="3">32A</strain>
    </source>
</reference>
<dbReference type="PANTHER" id="PTHR44103">
    <property type="entry name" value="PROPROTEIN CONVERTASE P"/>
    <property type="match status" value="1"/>
</dbReference>
<accession>A0A975IYJ0</accession>
<protein>
    <submittedName>
        <fullName evidence="3">VCBS repeat-containing protein</fullName>
    </submittedName>
</protein>
<evidence type="ECO:0000256" key="2">
    <source>
        <dbReference type="SAM" id="SignalP"/>
    </source>
</evidence>
<evidence type="ECO:0000313" key="3">
    <source>
        <dbReference type="EMBL" id="QUE50189.1"/>
    </source>
</evidence>
<evidence type="ECO:0000313" key="4">
    <source>
        <dbReference type="Proteomes" id="UP000676169"/>
    </source>
</evidence>
<feature type="chain" id="PRO_5037686030" evidence="2">
    <location>
        <begin position="17"/>
        <end position="387"/>
    </location>
</feature>
<keyword evidence="1 2" id="KW-0732">Signal</keyword>
<dbReference type="Pfam" id="PF13517">
    <property type="entry name" value="FG-GAP_3"/>
    <property type="match status" value="2"/>
</dbReference>
<dbReference type="KEGG" id="lamb:KBB96_15095"/>
<gene>
    <name evidence="3" type="ORF">KBB96_15095</name>
</gene>
<proteinExistence type="predicted"/>
<feature type="signal peptide" evidence="2">
    <location>
        <begin position="1"/>
        <end position="16"/>
    </location>
</feature>
<keyword evidence="4" id="KW-1185">Reference proteome</keyword>
<organism evidence="3 4">
    <name type="scientific">Luteolibacter ambystomatis</name>
    <dbReference type="NCBI Taxonomy" id="2824561"/>
    <lineage>
        <taxon>Bacteria</taxon>
        <taxon>Pseudomonadati</taxon>
        <taxon>Verrucomicrobiota</taxon>
        <taxon>Verrucomicrobiia</taxon>
        <taxon>Verrucomicrobiales</taxon>
        <taxon>Verrucomicrobiaceae</taxon>
        <taxon>Luteolibacter</taxon>
    </lineage>
</organism>
<dbReference type="Gene3D" id="2.130.10.130">
    <property type="entry name" value="Integrin alpha, N-terminal"/>
    <property type="match status" value="2"/>
</dbReference>
<dbReference type="AlphaFoldDB" id="A0A975IYJ0"/>
<dbReference type="SUPFAM" id="SSF69318">
    <property type="entry name" value="Integrin alpha N-terminal domain"/>
    <property type="match status" value="1"/>
</dbReference>